<dbReference type="PANTHER" id="PTHR40459">
    <property type="entry name" value="CONSERVED HYPOTHETICAL ALANINE AND LEUCINE RICH PROTEIN"/>
    <property type="match status" value="1"/>
</dbReference>
<reference evidence="3" key="1">
    <citation type="submission" date="2023-05" db="EMBL/GenBank/DDBJ databases">
        <authorList>
            <person name="Zhang X."/>
        </authorList>
    </citation>
    <scope>NUCLEOTIDE SEQUENCE</scope>
    <source>
        <strain evidence="3">BD1B2-1</strain>
    </source>
</reference>
<name>A0AAE3UH95_9BACT</name>
<evidence type="ECO:0000313" key="3">
    <source>
        <dbReference type="EMBL" id="MDJ1503207.1"/>
    </source>
</evidence>
<comment type="caution">
    <text evidence="3">The sequence shown here is derived from an EMBL/GenBank/DDBJ whole genome shotgun (WGS) entry which is preliminary data.</text>
</comment>
<dbReference type="SUPFAM" id="SSF48179">
    <property type="entry name" value="6-phosphogluconate dehydrogenase C-terminal domain-like"/>
    <property type="match status" value="1"/>
</dbReference>
<dbReference type="Gene3D" id="1.10.1040.20">
    <property type="entry name" value="ProC-like, C-terminal domain"/>
    <property type="match status" value="1"/>
</dbReference>
<protein>
    <submittedName>
        <fullName evidence="3">DUF2520 domain-containing protein</fullName>
    </submittedName>
</protein>
<dbReference type="SUPFAM" id="SSF51735">
    <property type="entry name" value="NAD(P)-binding Rossmann-fold domains"/>
    <property type="match status" value="1"/>
</dbReference>
<accession>A0AAE3UH95</accession>
<dbReference type="AlphaFoldDB" id="A0AAE3UH95"/>
<dbReference type="Gene3D" id="3.40.50.720">
    <property type="entry name" value="NAD(P)-binding Rossmann-like Domain"/>
    <property type="match status" value="1"/>
</dbReference>
<dbReference type="InterPro" id="IPR036291">
    <property type="entry name" value="NAD(P)-bd_dom_sf"/>
</dbReference>
<feature type="domain" description="DUF2520" evidence="2">
    <location>
        <begin position="126"/>
        <end position="252"/>
    </location>
</feature>
<dbReference type="InterPro" id="IPR008927">
    <property type="entry name" value="6-PGluconate_DH-like_C_sf"/>
</dbReference>
<feature type="domain" description="Putative oxidoreductase/dehydrogenase Rossmann-like" evidence="1">
    <location>
        <begin position="4"/>
        <end position="109"/>
    </location>
</feature>
<dbReference type="PANTHER" id="PTHR40459:SF1">
    <property type="entry name" value="CONSERVED HYPOTHETICAL ALANINE AND LEUCINE RICH PROTEIN"/>
    <property type="match status" value="1"/>
</dbReference>
<dbReference type="Pfam" id="PF10728">
    <property type="entry name" value="DUF2520"/>
    <property type="match status" value="1"/>
</dbReference>
<evidence type="ECO:0000259" key="1">
    <source>
        <dbReference type="Pfam" id="PF10727"/>
    </source>
</evidence>
<evidence type="ECO:0000259" key="2">
    <source>
        <dbReference type="Pfam" id="PF10728"/>
    </source>
</evidence>
<organism evidence="3 4">
    <name type="scientific">Xanthocytophaga agilis</name>
    <dbReference type="NCBI Taxonomy" id="3048010"/>
    <lineage>
        <taxon>Bacteria</taxon>
        <taxon>Pseudomonadati</taxon>
        <taxon>Bacteroidota</taxon>
        <taxon>Cytophagia</taxon>
        <taxon>Cytophagales</taxon>
        <taxon>Rhodocytophagaceae</taxon>
        <taxon>Xanthocytophaga</taxon>
    </lineage>
</organism>
<proteinExistence type="predicted"/>
<dbReference type="Proteomes" id="UP001232063">
    <property type="component" value="Unassembled WGS sequence"/>
</dbReference>
<dbReference type="InterPro" id="IPR019665">
    <property type="entry name" value="OxRdtase/DH_put_Rossmann_dom"/>
</dbReference>
<dbReference type="EMBL" id="JASJOU010000007">
    <property type="protein sequence ID" value="MDJ1503207.1"/>
    <property type="molecule type" value="Genomic_DNA"/>
</dbReference>
<sequence>MAKLSFIGAGNVAWHLAQALEDAGHSIRQVYSRDIRHAKELTRNLYDAQAVNTLDFTASDADIFFITIPDDAVERIADSCILPEGAILCHTSGTLPLSTLRPFPDRGVFYPLQTFSKSRHVDVQKVPFCLEASNDRTEEYIVALAQSISKTVYLVSSDERKILHVGAVFACNFSNHLMAVARNIVEREGLEFSLLKPLIEETFTKALAVDNPATVQTGPAIRGDEQTIANHVRYLKDYPLQQRIYRLLTESIQDMSKG</sequence>
<dbReference type="InterPro" id="IPR018931">
    <property type="entry name" value="DUF2520"/>
</dbReference>
<dbReference type="InterPro" id="IPR037108">
    <property type="entry name" value="TM1727-like_C_sf"/>
</dbReference>
<dbReference type="Pfam" id="PF10727">
    <property type="entry name" value="Rossmann-like"/>
    <property type="match status" value="1"/>
</dbReference>
<keyword evidence="4" id="KW-1185">Reference proteome</keyword>
<evidence type="ECO:0000313" key="4">
    <source>
        <dbReference type="Proteomes" id="UP001232063"/>
    </source>
</evidence>
<gene>
    <name evidence="3" type="ORF">QNI22_21240</name>
</gene>
<dbReference type="RefSeq" id="WP_314513759.1">
    <property type="nucleotide sequence ID" value="NZ_JASJOU010000007.1"/>
</dbReference>